<evidence type="ECO:0000313" key="2">
    <source>
        <dbReference type="Proteomes" id="UP001055286"/>
    </source>
</evidence>
<sequence length="142" mass="15346">MGRPAGLAAESFNSSFATNLSAELGANWLVRYMDGQLARQPTRAQMEAEIARMRTWRQTERPSAKGYGGLCIARYHNRHFASLLADIGVPTREANPITALFAPLRPPVYADLLARAPAYQASEVAKPGLTLGLRAVGTPHAA</sequence>
<protein>
    <submittedName>
        <fullName evidence="1">Uncharacterized protein</fullName>
    </submittedName>
</protein>
<name>A0AA37HH95_9HYPH</name>
<reference evidence="1" key="1">
    <citation type="journal article" date="2016" name="Front. Microbiol.">
        <title>Genome Sequence of the Piezophilic, Mesophilic Sulfate-Reducing Bacterium Desulfovibrio indicus J2T.</title>
        <authorList>
            <person name="Cao J."/>
            <person name="Maignien L."/>
            <person name="Shao Z."/>
            <person name="Alain K."/>
            <person name="Jebbar M."/>
        </authorList>
    </citation>
    <scope>NUCLEOTIDE SEQUENCE</scope>
    <source>
        <strain evidence="1">JCM 32048</strain>
    </source>
</reference>
<comment type="caution">
    <text evidence="1">The sequence shown here is derived from an EMBL/GenBank/DDBJ whole genome shotgun (WGS) entry which is preliminary data.</text>
</comment>
<dbReference type="AlphaFoldDB" id="A0AA37HH95"/>
<proteinExistence type="predicted"/>
<accession>A0AA37HH95</accession>
<dbReference type="RefSeq" id="WP_207768009.1">
    <property type="nucleotide sequence ID" value="NZ_BPQJ01000046.1"/>
</dbReference>
<dbReference type="EMBL" id="BPQJ01000046">
    <property type="protein sequence ID" value="GJD65747.1"/>
    <property type="molecule type" value="Genomic_DNA"/>
</dbReference>
<gene>
    <name evidence="1" type="ORF">MPEAHAMD_5942</name>
</gene>
<reference evidence="1" key="2">
    <citation type="submission" date="2021-08" db="EMBL/GenBank/DDBJ databases">
        <authorList>
            <person name="Tani A."/>
            <person name="Ola A."/>
            <person name="Ogura Y."/>
            <person name="Katsura K."/>
            <person name="Hayashi T."/>
        </authorList>
    </citation>
    <scope>NUCLEOTIDE SEQUENCE</scope>
    <source>
        <strain evidence="1">JCM 32048</strain>
    </source>
</reference>
<keyword evidence="2" id="KW-1185">Reference proteome</keyword>
<evidence type="ECO:0000313" key="1">
    <source>
        <dbReference type="EMBL" id="GJD65747.1"/>
    </source>
</evidence>
<dbReference type="Proteomes" id="UP001055286">
    <property type="component" value="Unassembled WGS sequence"/>
</dbReference>
<organism evidence="1 2">
    <name type="scientific">Methylobacterium frigidaeris</name>
    <dbReference type="NCBI Taxonomy" id="2038277"/>
    <lineage>
        <taxon>Bacteria</taxon>
        <taxon>Pseudomonadati</taxon>
        <taxon>Pseudomonadota</taxon>
        <taxon>Alphaproteobacteria</taxon>
        <taxon>Hyphomicrobiales</taxon>
        <taxon>Methylobacteriaceae</taxon>
        <taxon>Methylobacterium</taxon>
    </lineage>
</organism>